<sequence>MKGGSDVKQLMRELFDQALAHHASDLYIFPTEESYECTLRYQNKKKIIKQLPLGEGEKFILFLKYLGNMDVGEKRKIQLGSAIVELKDNKELAIRLSSVADYQNRETLVIRFIGNIENQDSFNLINTSSYIQIQDSLTQKGLFIFSGATGSGKTTMMYRLANHCAKKGEQIITIEDPVEFSMSNFLQLQVNEKIDLSYQRLIQLCLRHRPDVLVIGEIRDSETAHAVVRAALTGHTVLTTVHAMDALNVISRLVELGVSIHELKQVLQMVAYLDMRVFEGNEQVATHHQAVHIETLHMTKRFWDKWEGERSN</sequence>
<dbReference type="GO" id="GO:0005886">
    <property type="term" value="C:plasma membrane"/>
    <property type="evidence" value="ECO:0007669"/>
    <property type="project" value="TreeGrafter"/>
</dbReference>
<evidence type="ECO:0000256" key="2">
    <source>
        <dbReference type="ARBA" id="ARBA00022741"/>
    </source>
</evidence>
<reference evidence="6 8" key="1">
    <citation type="submission" date="2019-03" db="EMBL/GenBank/DDBJ databases">
        <title>Vagococcus sp. was isolated fron gut of Carduelis flavirostris.</title>
        <authorList>
            <person name="Ge Y."/>
        </authorList>
    </citation>
    <scope>NUCLEOTIDE SEQUENCE [LARGE SCALE GENOMIC DNA]</scope>
    <source>
        <strain evidence="6 8">CF-210</strain>
    </source>
</reference>
<evidence type="ECO:0000313" key="7">
    <source>
        <dbReference type="Proteomes" id="UP000296883"/>
    </source>
</evidence>
<dbReference type="GO" id="GO:0005524">
    <property type="term" value="F:ATP binding"/>
    <property type="evidence" value="ECO:0007669"/>
    <property type="project" value="UniProtKB-KW"/>
</dbReference>
<dbReference type="Gene3D" id="3.30.450.90">
    <property type="match status" value="1"/>
</dbReference>
<dbReference type="Proteomes" id="UP000296883">
    <property type="component" value="Chromosome"/>
</dbReference>
<evidence type="ECO:0000256" key="3">
    <source>
        <dbReference type="ARBA" id="ARBA00022840"/>
    </source>
</evidence>
<dbReference type="Proteomes" id="UP000297725">
    <property type="component" value="Unassembled WGS sequence"/>
</dbReference>
<evidence type="ECO:0000313" key="5">
    <source>
        <dbReference type="EMBL" id="QCA28092.1"/>
    </source>
</evidence>
<evidence type="ECO:0000313" key="6">
    <source>
        <dbReference type="EMBL" id="TFZ40135.1"/>
    </source>
</evidence>
<dbReference type="Gene3D" id="3.40.50.300">
    <property type="entry name" value="P-loop containing nucleotide triphosphate hydrolases"/>
    <property type="match status" value="1"/>
</dbReference>
<reference evidence="5 7" key="2">
    <citation type="journal article" date="2020" name="Int. J. Syst. Evol. Microbiol.">
        <title>Vagococcus xieshaowenii sp. nov., isolated from snow finch (Montifringilla taczanowskii) cloacal content.</title>
        <authorList>
            <person name="Ge Y."/>
            <person name="Yang J."/>
            <person name="Lai X.H."/>
            <person name="Zhang G."/>
            <person name="Jin D."/>
            <person name="Lu S."/>
            <person name="Wang B."/>
            <person name="Huang Y."/>
            <person name="Huang Y."/>
            <person name="Ren Z."/>
            <person name="Zhang X."/>
            <person name="Xu J."/>
        </authorList>
    </citation>
    <scope>NUCLEOTIDE SEQUENCE [LARGE SCALE GENOMIC DNA]</scope>
    <source>
        <strain evidence="7">personal::cf-49</strain>
        <strain evidence="5">Personal::cf-49</strain>
    </source>
</reference>
<organism evidence="6 8">
    <name type="scientific">Vagococcus xieshaowenii</name>
    <dbReference type="NCBI Taxonomy" id="2562451"/>
    <lineage>
        <taxon>Bacteria</taxon>
        <taxon>Bacillati</taxon>
        <taxon>Bacillota</taxon>
        <taxon>Bacilli</taxon>
        <taxon>Lactobacillales</taxon>
        <taxon>Enterococcaceae</taxon>
        <taxon>Vagococcus</taxon>
    </lineage>
</organism>
<proteinExistence type="inferred from homology"/>
<dbReference type="PANTHER" id="PTHR30258:SF2">
    <property type="entry name" value="COMG OPERON PROTEIN 1"/>
    <property type="match status" value="1"/>
</dbReference>
<evidence type="ECO:0000313" key="8">
    <source>
        <dbReference type="Proteomes" id="UP000297725"/>
    </source>
</evidence>
<dbReference type="Pfam" id="PF00437">
    <property type="entry name" value="T2SSE"/>
    <property type="match status" value="1"/>
</dbReference>
<dbReference type="CDD" id="cd01129">
    <property type="entry name" value="PulE-GspE-like"/>
    <property type="match status" value="1"/>
</dbReference>
<comment type="similarity">
    <text evidence="1">Belongs to the GSP E family.</text>
</comment>
<dbReference type="EMBL" id="SRHU01000027">
    <property type="protein sequence ID" value="TFZ40135.1"/>
    <property type="molecule type" value="Genomic_DNA"/>
</dbReference>
<dbReference type="NCBIfam" id="NF041000">
    <property type="entry name" value="ATPase_ComGA"/>
    <property type="match status" value="1"/>
</dbReference>
<keyword evidence="7" id="KW-1185">Reference proteome</keyword>
<dbReference type="EMBL" id="CP038865">
    <property type="protein sequence ID" value="QCA28092.1"/>
    <property type="molecule type" value="Genomic_DNA"/>
</dbReference>
<dbReference type="PANTHER" id="PTHR30258">
    <property type="entry name" value="TYPE II SECRETION SYSTEM PROTEIN GSPE-RELATED"/>
    <property type="match status" value="1"/>
</dbReference>
<keyword evidence="2" id="KW-0547">Nucleotide-binding</keyword>
<protein>
    <submittedName>
        <fullName evidence="6">Secretion system protein E</fullName>
    </submittedName>
</protein>
<dbReference type="PROSITE" id="PS00662">
    <property type="entry name" value="T2SP_E"/>
    <property type="match status" value="1"/>
</dbReference>
<dbReference type="InterPro" id="IPR047667">
    <property type="entry name" value="ATPase_ComGA"/>
</dbReference>
<dbReference type="AlphaFoldDB" id="A0AAJ5EEN3"/>
<evidence type="ECO:0000256" key="1">
    <source>
        <dbReference type="ARBA" id="ARBA00006611"/>
    </source>
</evidence>
<accession>A0AAJ5EEN3</accession>
<dbReference type="InterPro" id="IPR027417">
    <property type="entry name" value="P-loop_NTPase"/>
</dbReference>
<name>A0AAJ5EEN3_9ENTE</name>
<keyword evidence="3" id="KW-0067">ATP-binding</keyword>
<gene>
    <name evidence="6" type="ORF">E4031_08060</name>
    <name evidence="5" type="ORF">E4Z98_01735</name>
</gene>
<dbReference type="InterPro" id="IPR001482">
    <property type="entry name" value="T2SS/T4SS_dom"/>
</dbReference>
<dbReference type="GO" id="GO:0016887">
    <property type="term" value="F:ATP hydrolysis activity"/>
    <property type="evidence" value="ECO:0007669"/>
    <property type="project" value="TreeGrafter"/>
</dbReference>
<evidence type="ECO:0000259" key="4">
    <source>
        <dbReference type="PROSITE" id="PS00662"/>
    </source>
</evidence>
<dbReference type="SUPFAM" id="SSF52540">
    <property type="entry name" value="P-loop containing nucleoside triphosphate hydrolases"/>
    <property type="match status" value="1"/>
</dbReference>
<feature type="domain" description="Bacterial type II secretion system protein E" evidence="4">
    <location>
        <begin position="206"/>
        <end position="220"/>
    </location>
</feature>